<feature type="transmembrane region" description="Helical" evidence="1">
    <location>
        <begin position="124"/>
        <end position="153"/>
    </location>
</feature>
<keyword evidence="3" id="KW-1185">Reference proteome</keyword>
<evidence type="ECO:0000256" key="1">
    <source>
        <dbReference type="SAM" id="Phobius"/>
    </source>
</evidence>
<proteinExistence type="predicted"/>
<dbReference type="AlphaFoldDB" id="A0A6F8YPG9"/>
<feature type="transmembrane region" description="Helical" evidence="1">
    <location>
        <begin position="173"/>
        <end position="191"/>
    </location>
</feature>
<keyword evidence="1" id="KW-0812">Transmembrane</keyword>
<evidence type="ECO:0000313" key="2">
    <source>
        <dbReference type="EMBL" id="BCB88022.1"/>
    </source>
</evidence>
<organism evidence="2 3">
    <name type="scientific">Phytohabitans suffuscus</name>
    <dbReference type="NCBI Taxonomy" id="624315"/>
    <lineage>
        <taxon>Bacteria</taxon>
        <taxon>Bacillati</taxon>
        <taxon>Actinomycetota</taxon>
        <taxon>Actinomycetes</taxon>
        <taxon>Micromonosporales</taxon>
        <taxon>Micromonosporaceae</taxon>
    </lineage>
</organism>
<accession>A0A6F8YPG9</accession>
<sequence length="214" mass="23416">MAEASTEIPVAMRDRTILLVGAKFLFWLFFLLVYLPRFAAGHARVTFGVSSADADHTRERCEALSSCGDNHDAFEWAQMTLMRAMSGEIWATTIVLLLLESAFLVVMTAHLIGRRTTARTAMRLWKVQLTVAAASLIVYLALLGIGAVALHRIPENARLAPYQAAFSSPFTDVAMLYYTGVFVAVNALSLAHSRAMARLLPGRRHPVPVAGPSD</sequence>
<reference evidence="2 3" key="1">
    <citation type="submission" date="2020-03" db="EMBL/GenBank/DDBJ databases">
        <title>Whole genome shotgun sequence of Phytohabitans suffuscus NBRC 105367.</title>
        <authorList>
            <person name="Komaki H."/>
            <person name="Tamura T."/>
        </authorList>
    </citation>
    <scope>NUCLEOTIDE SEQUENCE [LARGE SCALE GENOMIC DNA]</scope>
    <source>
        <strain evidence="2 3">NBRC 105367</strain>
    </source>
</reference>
<dbReference type="EMBL" id="AP022871">
    <property type="protein sequence ID" value="BCB88022.1"/>
    <property type="molecule type" value="Genomic_DNA"/>
</dbReference>
<evidence type="ECO:0000313" key="3">
    <source>
        <dbReference type="Proteomes" id="UP000503011"/>
    </source>
</evidence>
<feature type="transmembrane region" description="Helical" evidence="1">
    <location>
        <begin position="16"/>
        <end position="35"/>
    </location>
</feature>
<keyword evidence="1" id="KW-1133">Transmembrane helix</keyword>
<gene>
    <name evidence="2" type="ORF">Psuf_053350</name>
</gene>
<feature type="transmembrane region" description="Helical" evidence="1">
    <location>
        <begin position="89"/>
        <end position="112"/>
    </location>
</feature>
<dbReference type="Proteomes" id="UP000503011">
    <property type="component" value="Chromosome"/>
</dbReference>
<name>A0A6F8YPG9_9ACTN</name>
<dbReference type="KEGG" id="psuu:Psuf_053350"/>
<keyword evidence="1" id="KW-0472">Membrane</keyword>
<protein>
    <submittedName>
        <fullName evidence="2">Uncharacterized protein</fullName>
    </submittedName>
</protein>
<reference evidence="2 3" key="2">
    <citation type="submission" date="2020-03" db="EMBL/GenBank/DDBJ databases">
        <authorList>
            <person name="Ichikawa N."/>
            <person name="Kimura A."/>
            <person name="Kitahashi Y."/>
            <person name="Uohara A."/>
        </authorList>
    </citation>
    <scope>NUCLEOTIDE SEQUENCE [LARGE SCALE GENOMIC DNA]</scope>
    <source>
        <strain evidence="2 3">NBRC 105367</strain>
    </source>
</reference>